<dbReference type="Pfam" id="PF00326">
    <property type="entry name" value="Peptidase_S9"/>
    <property type="match status" value="1"/>
</dbReference>
<evidence type="ECO:0000313" key="9">
    <source>
        <dbReference type="Proteomes" id="UP000637267"/>
    </source>
</evidence>
<evidence type="ECO:0000256" key="2">
    <source>
        <dbReference type="ARBA" id="ARBA00011897"/>
    </source>
</evidence>
<accession>A0ABQ2PDD0</accession>
<evidence type="ECO:0000259" key="6">
    <source>
        <dbReference type="Pfam" id="PF00326"/>
    </source>
</evidence>
<reference evidence="9" key="1">
    <citation type="journal article" date="2019" name="Int. J. Syst. Evol. Microbiol.">
        <title>The Global Catalogue of Microorganisms (GCM) 10K type strain sequencing project: providing services to taxonomists for standard genome sequencing and annotation.</title>
        <authorList>
            <consortium name="The Broad Institute Genomics Platform"/>
            <consortium name="The Broad Institute Genome Sequencing Center for Infectious Disease"/>
            <person name="Wu L."/>
            <person name="Ma J."/>
        </authorList>
    </citation>
    <scope>NUCLEOTIDE SEQUENCE [LARGE SCALE GENOMIC DNA]</scope>
    <source>
        <strain evidence="9">CGMCC 1.8859</strain>
    </source>
</reference>
<dbReference type="Gene3D" id="2.130.10.120">
    <property type="entry name" value="Prolyl oligopeptidase, N-terminal domain"/>
    <property type="match status" value="1"/>
</dbReference>
<dbReference type="Gene3D" id="3.40.50.1820">
    <property type="entry name" value="alpha/beta hydrolase"/>
    <property type="match status" value="1"/>
</dbReference>
<sequence length="711" mass="77407">MPLLTSLPTWAAIARPPAARVKPVTEVLWGQHITDPYRWMENTASPEWQQWLKGQAQYARQVLDGIPGRAALALRLSELSAGAEAPEAIIPAAGRLFYSKRPKNGSNFKLFMRNDGDATEHLLIDPTTIQIEGSHAALDWWLPSPNGKYVVYGISKAGSENSVLRVLEIETHTDLPEEIDRTHQAGPSWLPDSSGFFYNRFAPGRQPTDLNYQQDSANWLHKLGTPVSSDQRMLAGQQWPGVDVDPIEFPFIQTDPASDYVLAASMGGVRLANPWYCAKLADVLAGNPGWRKVCDVGDDVNNVIQRGDRLYMLSTHGAAQNGQILSTSAAAPDIKAAEVVRPAGDVVVSAMTLARDGLYLQLMDGGYNTLIRIDDAGQSLEIKLPYEGSVDGLSTLSTMDGAWFLGSSWLVPPTVFRYDPATGQTSDTGLVSQPDVDLSPYEAHRTFAIARDGTRVPLSIVSKKGLKRDGKNPTRVEAYGSYQIVSSPYFSTRFISFLEQGGVMAAAHVRGGGEYGKRWWQAGKGPNKPNTWRDLIDCCKSLIKDGWTDPQHLAIEGGSAGGITVGRAMTEAPELFAVVVSDVGSSNPVRMEFSPNGPDNIDEFGSIKTAAGFKDLLAMDSTQHVKNGVRYPAVLLTTGVNDPRVAPWEVSKMAARLQKATTSGKPVILSVDYDAGHGLGSSRKQIDEQMADEYAFIFWQTGVKAFQPRKG</sequence>
<dbReference type="Pfam" id="PF02897">
    <property type="entry name" value="Peptidase_S9_N"/>
    <property type="match status" value="1"/>
</dbReference>
<keyword evidence="5" id="KW-0720">Serine protease</keyword>
<comment type="caution">
    <text evidence="8">The sequence shown here is derived from an EMBL/GenBank/DDBJ whole genome shotgun (WGS) entry which is preliminary data.</text>
</comment>
<evidence type="ECO:0000256" key="5">
    <source>
        <dbReference type="ARBA" id="ARBA00022825"/>
    </source>
</evidence>
<dbReference type="PANTHER" id="PTHR42881:SF2">
    <property type="entry name" value="PROLYL ENDOPEPTIDASE"/>
    <property type="match status" value="1"/>
</dbReference>
<dbReference type="Proteomes" id="UP000637267">
    <property type="component" value="Unassembled WGS sequence"/>
</dbReference>
<comment type="catalytic activity">
    <reaction evidence="1">
        <text>Hydrolysis of Pro-|-Xaa &gt;&gt; Ala-|-Xaa in oligopeptides.</text>
        <dbReference type="EC" id="3.4.21.26"/>
    </reaction>
</comment>
<evidence type="ECO:0000256" key="4">
    <source>
        <dbReference type="ARBA" id="ARBA00022801"/>
    </source>
</evidence>
<dbReference type="InterPro" id="IPR029058">
    <property type="entry name" value="AB_hydrolase_fold"/>
</dbReference>
<protein>
    <recommendedName>
        <fullName evidence="2">prolyl oligopeptidase</fullName>
        <ecNumber evidence="2">3.4.21.26</ecNumber>
    </recommendedName>
</protein>
<dbReference type="EC" id="3.4.21.26" evidence="2"/>
<dbReference type="EMBL" id="BMLX01000005">
    <property type="protein sequence ID" value="GGP23260.1"/>
    <property type="molecule type" value="Genomic_DNA"/>
</dbReference>
<dbReference type="PRINTS" id="PR00862">
    <property type="entry name" value="PROLIGOPTASE"/>
</dbReference>
<dbReference type="SUPFAM" id="SSF50993">
    <property type="entry name" value="Peptidase/esterase 'gauge' domain"/>
    <property type="match status" value="1"/>
</dbReference>
<dbReference type="InterPro" id="IPR023302">
    <property type="entry name" value="Pept_S9A_N"/>
</dbReference>
<keyword evidence="3" id="KW-0645">Protease</keyword>
<feature type="domain" description="Peptidase S9 prolyl oligopeptidase catalytic" evidence="6">
    <location>
        <begin position="489"/>
        <end position="701"/>
    </location>
</feature>
<keyword evidence="9" id="KW-1185">Reference proteome</keyword>
<dbReference type="PANTHER" id="PTHR42881">
    <property type="entry name" value="PROLYL ENDOPEPTIDASE"/>
    <property type="match status" value="1"/>
</dbReference>
<evidence type="ECO:0000313" key="8">
    <source>
        <dbReference type="EMBL" id="GGP23260.1"/>
    </source>
</evidence>
<evidence type="ECO:0000259" key="7">
    <source>
        <dbReference type="Pfam" id="PF02897"/>
    </source>
</evidence>
<feature type="domain" description="Peptidase S9A N-terminal" evidence="7">
    <location>
        <begin position="16"/>
        <end position="425"/>
    </location>
</feature>
<dbReference type="SUPFAM" id="SSF53474">
    <property type="entry name" value="alpha/beta-Hydrolases"/>
    <property type="match status" value="1"/>
</dbReference>
<evidence type="ECO:0000256" key="1">
    <source>
        <dbReference type="ARBA" id="ARBA00001070"/>
    </source>
</evidence>
<organism evidence="8 9">
    <name type="scientific">Silvimonas iriomotensis</name>
    <dbReference type="NCBI Taxonomy" id="449662"/>
    <lineage>
        <taxon>Bacteria</taxon>
        <taxon>Pseudomonadati</taxon>
        <taxon>Pseudomonadota</taxon>
        <taxon>Betaproteobacteria</taxon>
        <taxon>Neisseriales</taxon>
        <taxon>Chitinibacteraceae</taxon>
        <taxon>Silvimonas</taxon>
    </lineage>
</organism>
<name>A0ABQ2PDD0_9NEIS</name>
<dbReference type="InterPro" id="IPR002470">
    <property type="entry name" value="Peptidase_S9A"/>
</dbReference>
<keyword evidence="4" id="KW-0378">Hydrolase</keyword>
<gene>
    <name evidence="8" type="ORF">GCM10010970_32600</name>
</gene>
<dbReference type="InterPro" id="IPR001375">
    <property type="entry name" value="Peptidase_S9_cat"/>
</dbReference>
<evidence type="ECO:0000256" key="3">
    <source>
        <dbReference type="ARBA" id="ARBA00022670"/>
    </source>
</evidence>
<dbReference type="InterPro" id="IPR051167">
    <property type="entry name" value="Prolyl_oligopep/macrocyclase"/>
</dbReference>
<proteinExistence type="predicted"/>